<feature type="compositionally biased region" description="Acidic residues" evidence="1">
    <location>
        <begin position="167"/>
        <end position="189"/>
    </location>
</feature>
<protein>
    <submittedName>
        <fullName evidence="2">Uncharacterized protein</fullName>
    </submittedName>
</protein>
<dbReference type="Pfam" id="PF12527">
    <property type="entry name" value="DUF3727"/>
    <property type="match status" value="1"/>
</dbReference>
<dbReference type="EMBL" id="HBHI01001197">
    <property type="protein sequence ID" value="CAD9656763.1"/>
    <property type="molecule type" value="Transcribed_RNA"/>
</dbReference>
<evidence type="ECO:0000313" key="2">
    <source>
        <dbReference type="EMBL" id="CAD9656763.1"/>
    </source>
</evidence>
<dbReference type="AlphaFoldDB" id="A0A7S2QZU2"/>
<evidence type="ECO:0000256" key="1">
    <source>
        <dbReference type="SAM" id="MobiDB-lite"/>
    </source>
</evidence>
<reference evidence="2" key="1">
    <citation type="submission" date="2021-01" db="EMBL/GenBank/DDBJ databases">
        <authorList>
            <person name="Corre E."/>
            <person name="Pelletier E."/>
            <person name="Niang G."/>
            <person name="Scheremetjew M."/>
            <person name="Finn R."/>
            <person name="Kale V."/>
            <person name="Holt S."/>
            <person name="Cochrane G."/>
            <person name="Meng A."/>
            <person name="Brown T."/>
            <person name="Cohen L."/>
        </authorList>
    </citation>
    <scope>NUCLEOTIDE SEQUENCE</scope>
    <source>
        <strain evidence="2">CCMP1452</strain>
    </source>
</reference>
<name>A0A7S2QZU2_9STRA</name>
<accession>A0A7S2QZU2</accession>
<organism evidence="2">
    <name type="scientific">Eucampia antarctica</name>
    <dbReference type="NCBI Taxonomy" id="49252"/>
    <lineage>
        <taxon>Eukaryota</taxon>
        <taxon>Sar</taxon>
        <taxon>Stramenopiles</taxon>
        <taxon>Ochrophyta</taxon>
        <taxon>Bacillariophyta</taxon>
        <taxon>Mediophyceae</taxon>
        <taxon>Biddulphiophycidae</taxon>
        <taxon>Hemiaulales</taxon>
        <taxon>Hemiaulaceae</taxon>
        <taxon>Eucampia</taxon>
    </lineage>
</organism>
<dbReference type="InterPro" id="IPR022203">
    <property type="entry name" value="DUF3727"/>
</dbReference>
<sequence>MVFRPCQCLIALYYLAGVAFFRVAAFSPINLINNSNSNRHAIVSPDKKVVSPHGVTATFMAGQNTLEKLPEDDDTPVPFVDVDKNEFIECYADSIAVVNGIEYTVGTPCDYPVALCFFDNEDQLIPIELDEELMDDIFPLAESIVEEEFGEELNLQRTSQTLTLMGELDDEEEDEYDDDEEEDGDNEEEEVEIMISFEHKGREYSLVRLLDPVLLVAKNDPENSTKRILLTEEESNKVMPILEDLFLDYQEEKEGMEL</sequence>
<proteinExistence type="predicted"/>
<feature type="region of interest" description="Disordered" evidence="1">
    <location>
        <begin position="160"/>
        <end position="189"/>
    </location>
</feature>
<gene>
    <name evidence="2" type="ORF">EANT1437_LOCUS562</name>
</gene>